<comment type="caution">
    <text evidence="2">The sequence shown here is derived from an EMBL/GenBank/DDBJ whole genome shotgun (WGS) entry which is preliminary data.</text>
</comment>
<dbReference type="CDD" id="cd06460">
    <property type="entry name" value="M32_Taq"/>
    <property type="match status" value="1"/>
</dbReference>
<dbReference type="PANTHER" id="PTHR34217">
    <property type="entry name" value="METAL-DEPENDENT CARBOXYPEPTIDASE"/>
    <property type="match status" value="1"/>
</dbReference>
<dbReference type="Pfam" id="PF02074">
    <property type="entry name" value="Peptidase_M32"/>
    <property type="match status" value="1"/>
</dbReference>
<keyword evidence="1 2" id="KW-0121">Carboxypeptidase</keyword>
<evidence type="ECO:0000256" key="1">
    <source>
        <dbReference type="PIRNR" id="PIRNR006615"/>
    </source>
</evidence>
<reference evidence="2 3" key="1">
    <citation type="submission" date="2021-06" db="EMBL/GenBank/DDBJ databases">
        <authorList>
            <person name="Sun Q."/>
            <person name="Li D."/>
        </authorList>
    </citation>
    <scope>NUCLEOTIDE SEQUENCE [LARGE SCALE GENOMIC DNA]</scope>
    <source>
        <strain evidence="2 3">MSJ-2</strain>
    </source>
</reference>
<keyword evidence="1" id="KW-0482">Metalloprotease</keyword>
<keyword evidence="1" id="KW-0645">Protease</keyword>
<accession>A0ABS6FCG0</accession>
<organism evidence="2 3">
    <name type="scientific">Dysosmobacter acutus</name>
    <dbReference type="NCBI Taxonomy" id="2841504"/>
    <lineage>
        <taxon>Bacteria</taxon>
        <taxon>Bacillati</taxon>
        <taxon>Bacillota</taxon>
        <taxon>Clostridia</taxon>
        <taxon>Eubacteriales</taxon>
        <taxon>Oscillospiraceae</taxon>
        <taxon>Dysosmobacter</taxon>
    </lineage>
</organism>
<dbReference type="PROSITE" id="PS52034">
    <property type="entry name" value="PEPTIDASE_M32"/>
    <property type="match status" value="1"/>
</dbReference>
<comment type="similarity">
    <text evidence="1">Belongs to the peptidase M32 family.</text>
</comment>
<keyword evidence="1" id="KW-0378">Hydrolase</keyword>
<dbReference type="Proteomes" id="UP000787672">
    <property type="component" value="Unassembled WGS sequence"/>
</dbReference>
<keyword evidence="3" id="KW-1185">Reference proteome</keyword>
<protein>
    <recommendedName>
        <fullName evidence="1">Metal-dependent carboxypeptidase</fullName>
        <ecNumber evidence="1">3.4.17.19</ecNumber>
    </recommendedName>
</protein>
<proteinExistence type="inferred from homology"/>
<dbReference type="PANTHER" id="PTHR34217:SF1">
    <property type="entry name" value="CARBOXYPEPTIDASE 1"/>
    <property type="match status" value="1"/>
</dbReference>
<comment type="function">
    <text evidence="1">Broad specificity carboxypetidase that releases amino acids sequentially from the C-terminus, including neutral, aromatic, polar and basic residues.</text>
</comment>
<sequence>MTMTQAVERLYRIQRELQAYRNVRGLLYHDASTAAPGKSAASRGQTLAVMEQASARILCSGECRELLAYLTPRAEELPRRERRMVQLMDRERRWRDAVPEEEYLSFQKLLAVSFEIWAHAKEADDFSMLEPFLEQVFAACRRISAWAAPDRPPLDVWLDRYEAGLTVERCDRFFDVLRTGLVPLLKRISAAEPEGPEAEYPLEAQRLLSHRIMDLMGIDRNHCALSESAHPGTTGLTKYDVRITTRYQKNQFAPGLFMVMHEGGHALYELHTADEDAFTCLGAFASMAVHESQSRFYENLVGHSRPFLTFLAPVLQEYFPQQLGGMDEEQIYRSVNCVRKTPIRMEADELTYPLHIMIRHEIEKRIFSGELRVKELPQAWNDLYREYLGVEVRSDREGVLQDCHWAYGSIGYFPSYALGNAYGAQLMQAMKREIDVDRCLREGDLVPVNGWLEEKIWRHGARYEPEQLLESAWGGTFDPGVYLRYLEQKYLNLSCAQ</sequence>
<dbReference type="PIRSF" id="PIRSF006615">
    <property type="entry name" value="Zn_crbxpep_Taq"/>
    <property type="match status" value="1"/>
</dbReference>
<dbReference type="EC" id="3.4.17.19" evidence="1"/>
<name>A0ABS6FCG0_9FIRM</name>
<dbReference type="GO" id="GO:0004180">
    <property type="term" value="F:carboxypeptidase activity"/>
    <property type="evidence" value="ECO:0007669"/>
    <property type="project" value="UniProtKB-KW"/>
</dbReference>
<gene>
    <name evidence="2" type="ORF">KQI82_13705</name>
</gene>
<dbReference type="EMBL" id="JAHLQN010000001">
    <property type="protein sequence ID" value="MBU5627962.1"/>
    <property type="molecule type" value="Genomic_DNA"/>
</dbReference>
<keyword evidence="1" id="KW-0479">Metal-binding</keyword>
<comment type="catalytic activity">
    <reaction evidence="1">
        <text>Release of a C-terminal amino acid with broad specificity, except for -Pro.</text>
        <dbReference type="EC" id="3.4.17.19"/>
    </reaction>
</comment>
<dbReference type="RefSeq" id="WP_216633273.1">
    <property type="nucleotide sequence ID" value="NZ_JAHLQN010000001.1"/>
</dbReference>
<dbReference type="InterPro" id="IPR001333">
    <property type="entry name" value="Peptidase_M32_Taq"/>
</dbReference>
<evidence type="ECO:0000313" key="2">
    <source>
        <dbReference type="EMBL" id="MBU5627962.1"/>
    </source>
</evidence>
<evidence type="ECO:0000313" key="3">
    <source>
        <dbReference type="Proteomes" id="UP000787672"/>
    </source>
</evidence>